<dbReference type="SUPFAM" id="SSF46689">
    <property type="entry name" value="Homeodomain-like"/>
    <property type="match status" value="1"/>
</dbReference>
<dbReference type="EMBL" id="BMNA01000016">
    <property type="protein sequence ID" value="GGM16352.1"/>
    <property type="molecule type" value="Genomic_DNA"/>
</dbReference>
<evidence type="ECO:0000256" key="4">
    <source>
        <dbReference type="PROSITE-ProRule" id="PRU00335"/>
    </source>
</evidence>
<reference evidence="6" key="1">
    <citation type="journal article" date="2014" name="Int. J. Syst. Evol. Microbiol.">
        <title>Complete genome sequence of Corynebacterium casei LMG S-19264T (=DSM 44701T), isolated from a smear-ripened cheese.</title>
        <authorList>
            <consortium name="US DOE Joint Genome Institute (JGI-PGF)"/>
            <person name="Walter F."/>
            <person name="Albersmeier A."/>
            <person name="Kalinowski J."/>
            <person name="Ruckert C."/>
        </authorList>
    </citation>
    <scope>NUCLEOTIDE SEQUENCE</scope>
    <source>
        <strain evidence="6">CGMCC 4.7308</strain>
    </source>
</reference>
<dbReference type="PANTHER" id="PTHR30055:SF234">
    <property type="entry name" value="HTH-TYPE TRANSCRIPTIONAL REGULATOR BETI"/>
    <property type="match status" value="1"/>
</dbReference>
<dbReference type="InterPro" id="IPR001647">
    <property type="entry name" value="HTH_TetR"/>
</dbReference>
<dbReference type="GO" id="GO:0003700">
    <property type="term" value="F:DNA-binding transcription factor activity"/>
    <property type="evidence" value="ECO:0007669"/>
    <property type="project" value="TreeGrafter"/>
</dbReference>
<evidence type="ECO:0000313" key="6">
    <source>
        <dbReference type="EMBL" id="GGM16352.1"/>
    </source>
</evidence>
<dbReference type="Pfam" id="PF00440">
    <property type="entry name" value="TetR_N"/>
    <property type="match status" value="1"/>
</dbReference>
<name>A0A917TAQ9_9ACTN</name>
<keyword evidence="3" id="KW-0804">Transcription</keyword>
<evidence type="ECO:0000259" key="5">
    <source>
        <dbReference type="PROSITE" id="PS50977"/>
    </source>
</evidence>
<organism evidence="6 7">
    <name type="scientific">Nakamurella endophytica</name>
    <dbReference type="NCBI Taxonomy" id="1748367"/>
    <lineage>
        <taxon>Bacteria</taxon>
        <taxon>Bacillati</taxon>
        <taxon>Actinomycetota</taxon>
        <taxon>Actinomycetes</taxon>
        <taxon>Nakamurellales</taxon>
        <taxon>Nakamurellaceae</taxon>
        <taxon>Nakamurella</taxon>
    </lineage>
</organism>
<evidence type="ECO:0000256" key="1">
    <source>
        <dbReference type="ARBA" id="ARBA00023015"/>
    </source>
</evidence>
<comment type="caution">
    <text evidence="6">The sequence shown here is derived from an EMBL/GenBank/DDBJ whole genome shotgun (WGS) entry which is preliminary data.</text>
</comment>
<proteinExistence type="predicted"/>
<feature type="domain" description="HTH tetR-type" evidence="5">
    <location>
        <begin position="17"/>
        <end position="77"/>
    </location>
</feature>
<dbReference type="Gene3D" id="1.10.357.10">
    <property type="entry name" value="Tetracycline Repressor, domain 2"/>
    <property type="match status" value="1"/>
</dbReference>
<reference evidence="6" key="2">
    <citation type="submission" date="2020-09" db="EMBL/GenBank/DDBJ databases">
        <authorList>
            <person name="Sun Q."/>
            <person name="Zhou Y."/>
        </authorList>
    </citation>
    <scope>NUCLEOTIDE SEQUENCE</scope>
    <source>
        <strain evidence="6">CGMCC 4.7308</strain>
    </source>
</reference>
<evidence type="ECO:0000313" key="7">
    <source>
        <dbReference type="Proteomes" id="UP000655208"/>
    </source>
</evidence>
<dbReference type="RefSeq" id="WP_188944688.1">
    <property type="nucleotide sequence ID" value="NZ_BMNA01000016.1"/>
</dbReference>
<keyword evidence="1" id="KW-0805">Transcription regulation</keyword>
<accession>A0A917TAQ9</accession>
<evidence type="ECO:0000256" key="3">
    <source>
        <dbReference type="ARBA" id="ARBA00023163"/>
    </source>
</evidence>
<evidence type="ECO:0000256" key="2">
    <source>
        <dbReference type="ARBA" id="ARBA00023125"/>
    </source>
</evidence>
<dbReference type="PROSITE" id="PS50977">
    <property type="entry name" value="HTH_TETR_2"/>
    <property type="match status" value="1"/>
</dbReference>
<dbReference type="Proteomes" id="UP000655208">
    <property type="component" value="Unassembled WGS sequence"/>
</dbReference>
<dbReference type="InterPro" id="IPR050109">
    <property type="entry name" value="HTH-type_TetR-like_transc_reg"/>
</dbReference>
<sequence>MHVEQDAPVGLREAKKQATRRRLTSAARRLAVEHGLDQVTVEMICSEVGVSVRTFFNYFDSKEQSVVGPEMPVGDDATRAAFVAGGPTGRLLDDALELLDPTAAVEDEGRDEFRLAMQLFVTEPRIVALQLARGVAAERDLAALIERRRRGVRIPGQSRGVATRPAVDPTSATLAAVAGTVLRRGLVDWVESGDDRPLTAHLADAARAAAQLFD</sequence>
<keyword evidence="7" id="KW-1185">Reference proteome</keyword>
<gene>
    <name evidence="6" type="ORF">GCM10011594_40550</name>
</gene>
<dbReference type="InterPro" id="IPR009057">
    <property type="entry name" value="Homeodomain-like_sf"/>
</dbReference>
<protein>
    <submittedName>
        <fullName evidence="6">TetR family transcriptional regulator</fullName>
    </submittedName>
</protein>
<dbReference type="PANTHER" id="PTHR30055">
    <property type="entry name" value="HTH-TYPE TRANSCRIPTIONAL REGULATOR RUTR"/>
    <property type="match status" value="1"/>
</dbReference>
<dbReference type="AlphaFoldDB" id="A0A917TAQ9"/>
<keyword evidence="2 4" id="KW-0238">DNA-binding</keyword>
<dbReference type="GO" id="GO:0000976">
    <property type="term" value="F:transcription cis-regulatory region binding"/>
    <property type="evidence" value="ECO:0007669"/>
    <property type="project" value="TreeGrafter"/>
</dbReference>
<feature type="DNA-binding region" description="H-T-H motif" evidence="4">
    <location>
        <begin position="40"/>
        <end position="59"/>
    </location>
</feature>